<dbReference type="EMBL" id="CP020569">
    <property type="protein sequence ID" value="ARF59106.1"/>
    <property type="molecule type" value="Genomic_DNA"/>
</dbReference>
<dbReference type="GO" id="GO:0004357">
    <property type="term" value="F:glutamate-cysteine ligase activity"/>
    <property type="evidence" value="ECO:0007669"/>
    <property type="project" value="UniProtKB-EC"/>
</dbReference>
<dbReference type="STRING" id="553510.B1H19_37405"/>
<dbReference type="NCBIfam" id="NF010041">
    <property type="entry name" value="PRK13517.1-1"/>
    <property type="match status" value="1"/>
</dbReference>
<dbReference type="NCBIfam" id="TIGR02050">
    <property type="entry name" value="gshA_cyan_rel"/>
    <property type="match status" value="1"/>
</dbReference>
<comment type="function">
    <text evidence="5">ATP-dependent carboxylate-amine ligase which exhibits weak glutamate--cysteine ligase activity.</text>
</comment>
<dbReference type="Gene3D" id="3.30.590.20">
    <property type="match status" value="1"/>
</dbReference>
<dbReference type="KEGG" id="sgv:B1H19_37405"/>
<name>A0A1V0U1P8_9ACTN</name>
<keyword evidence="8" id="KW-1185">Reference proteome</keyword>
<dbReference type="GO" id="GO:0005524">
    <property type="term" value="F:ATP binding"/>
    <property type="evidence" value="ECO:0007669"/>
    <property type="project" value="UniProtKB-KW"/>
</dbReference>
<evidence type="ECO:0000256" key="5">
    <source>
        <dbReference type="HAMAP-Rule" id="MF_01609"/>
    </source>
</evidence>
<dbReference type="InterPro" id="IPR014746">
    <property type="entry name" value="Gln_synth/guanido_kin_cat_dom"/>
</dbReference>
<dbReference type="GO" id="GO:0042398">
    <property type="term" value="P:modified amino acid biosynthetic process"/>
    <property type="evidence" value="ECO:0007669"/>
    <property type="project" value="InterPro"/>
</dbReference>
<keyword evidence="1 5" id="KW-0436">Ligase</keyword>
<dbReference type="Pfam" id="PF04107">
    <property type="entry name" value="GCS2"/>
    <property type="match status" value="1"/>
</dbReference>
<proteinExistence type="inferred from homology"/>
<keyword evidence="2 5" id="KW-0547">Nucleotide-binding</keyword>
<evidence type="ECO:0000256" key="1">
    <source>
        <dbReference type="ARBA" id="ARBA00022598"/>
    </source>
</evidence>
<organism evidence="7 8">
    <name type="scientific">Streptomyces gilvosporeus</name>
    <dbReference type="NCBI Taxonomy" id="553510"/>
    <lineage>
        <taxon>Bacteria</taxon>
        <taxon>Bacillati</taxon>
        <taxon>Actinomycetota</taxon>
        <taxon>Actinomycetes</taxon>
        <taxon>Kitasatosporales</taxon>
        <taxon>Streptomycetaceae</taxon>
        <taxon>Streptomyces</taxon>
    </lineage>
</organism>
<protein>
    <recommendedName>
        <fullName evidence="5">Putative glutamate--cysteine ligase 2</fullName>
        <ecNumber evidence="5">6.3.2.2</ecNumber>
    </recommendedName>
    <alternativeName>
        <fullName evidence="5">Gamma-glutamylcysteine synthetase 2</fullName>
        <shortName evidence="5">GCS 2</shortName>
        <shortName evidence="5">Gamma-GCS 2</shortName>
    </alternativeName>
</protein>
<evidence type="ECO:0000256" key="6">
    <source>
        <dbReference type="SAM" id="MobiDB-lite"/>
    </source>
</evidence>
<dbReference type="InterPro" id="IPR050141">
    <property type="entry name" value="GCL_type2/YbdK_subfam"/>
</dbReference>
<comment type="catalytic activity">
    <reaction evidence="4 5">
        <text>L-cysteine + L-glutamate + ATP = gamma-L-glutamyl-L-cysteine + ADP + phosphate + H(+)</text>
        <dbReference type="Rhea" id="RHEA:13285"/>
        <dbReference type="ChEBI" id="CHEBI:15378"/>
        <dbReference type="ChEBI" id="CHEBI:29985"/>
        <dbReference type="ChEBI" id="CHEBI:30616"/>
        <dbReference type="ChEBI" id="CHEBI:35235"/>
        <dbReference type="ChEBI" id="CHEBI:43474"/>
        <dbReference type="ChEBI" id="CHEBI:58173"/>
        <dbReference type="ChEBI" id="CHEBI:456216"/>
        <dbReference type="EC" id="6.3.2.2"/>
    </reaction>
</comment>
<dbReference type="PANTHER" id="PTHR36510">
    <property type="entry name" value="GLUTAMATE--CYSTEINE LIGASE 2-RELATED"/>
    <property type="match status" value="1"/>
</dbReference>
<dbReference type="AlphaFoldDB" id="A0A1V0U1P8"/>
<reference evidence="7 8" key="1">
    <citation type="submission" date="2017-04" db="EMBL/GenBank/DDBJ databases">
        <title>Complete Genome Sequence of Streptomyces gilvosporeus F607, a Capable Producer of Natamycin.</title>
        <authorList>
            <person name="Zong G."/>
            <person name="Zhong C."/>
            <person name="Fu J."/>
            <person name="Qin R."/>
            <person name="Cao G."/>
        </authorList>
    </citation>
    <scope>NUCLEOTIDE SEQUENCE [LARGE SCALE GENOMIC DNA]</scope>
    <source>
        <strain evidence="7 8">F607</strain>
    </source>
</reference>
<dbReference type="HAMAP" id="MF_01609">
    <property type="entry name" value="Glu_cys_ligase_2"/>
    <property type="match status" value="1"/>
</dbReference>
<dbReference type="SUPFAM" id="SSF55931">
    <property type="entry name" value="Glutamine synthetase/guanido kinase"/>
    <property type="match status" value="1"/>
</dbReference>
<evidence type="ECO:0000313" key="8">
    <source>
        <dbReference type="Proteomes" id="UP000192726"/>
    </source>
</evidence>
<dbReference type="Proteomes" id="UP000192726">
    <property type="component" value="Chromosome"/>
</dbReference>
<sequence>MGSGAARAALPTANGECLIRAHRIARSRAYCGSHVLVLCGAEAGGGVRESCAVGVEVRAGQGELTVGVEEEFVLAHAVTREVALAAPSVVEAADLLAGTGHVVGELAQAQLETISAVCSTTRQLRAEVTRLRRCAARAAQEAGCLLVACGTAPLGDPGPPPVQDKPRSHTIAARFGPLLDQLCANSCHVHVGVPDREEAVQVVNHLRPWMPLLLSLTANSPYCRGRDTGHASWRAILWGRWPTATPPPYLRSVDHYEQIVSALVNSGAALDPGMLYWSVRPSRHVPTVEIRVADVQPGAADTVAYALLVRALVAAALADVRKGRPAPPVEETVLRAATWRAARDGMSGQALTAPLPGALRTVPAWYLATALLRHVQGPLRAAGDFDAVRRWLSRLQRHGTGATRQRTVYRRTGRLEDVVDALAVPATLPRGAEGDPKGRTARADTVQPR</sequence>
<evidence type="ECO:0000313" key="7">
    <source>
        <dbReference type="EMBL" id="ARF59106.1"/>
    </source>
</evidence>
<dbReference type="InterPro" id="IPR006336">
    <property type="entry name" value="GCS2"/>
</dbReference>
<evidence type="ECO:0000256" key="2">
    <source>
        <dbReference type="ARBA" id="ARBA00022741"/>
    </source>
</evidence>
<gene>
    <name evidence="7" type="ORF">B1H19_37405</name>
</gene>
<dbReference type="EC" id="6.3.2.2" evidence="5"/>
<evidence type="ECO:0000256" key="4">
    <source>
        <dbReference type="ARBA" id="ARBA00048819"/>
    </source>
</evidence>
<dbReference type="PANTHER" id="PTHR36510:SF1">
    <property type="entry name" value="GLUTAMATE--CYSTEINE LIGASE 2-RELATED"/>
    <property type="match status" value="1"/>
</dbReference>
<comment type="similarity">
    <text evidence="5">Belongs to the glutamate--cysteine ligase type 2 family. YbdK subfamily.</text>
</comment>
<accession>A0A1V0U1P8</accession>
<evidence type="ECO:0000256" key="3">
    <source>
        <dbReference type="ARBA" id="ARBA00022840"/>
    </source>
</evidence>
<keyword evidence="3 5" id="KW-0067">ATP-binding</keyword>
<feature type="region of interest" description="Disordered" evidence="6">
    <location>
        <begin position="427"/>
        <end position="449"/>
    </location>
</feature>
<feature type="compositionally biased region" description="Basic and acidic residues" evidence="6">
    <location>
        <begin position="432"/>
        <end position="442"/>
    </location>
</feature>
<dbReference type="InterPro" id="IPR011793">
    <property type="entry name" value="YbdK"/>
</dbReference>